<comment type="pathway">
    <text evidence="2">Amino-acid biosynthesis; L-isoleucine biosynthesis; L-isoleucine from 2-oxobutanoate: step 4/4.</text>
</comment>
<evidence type="ECO:0000256" key="18">
    <source>
        <dbReference type="SAM" id="MobiDB-lite"/>
    </source>
</evidence>
<feature type="compositionally biased region" description="Polar residues" evidence="18">
    <location>
        <begin position="10"/>
        <end position="19"/>
    </location>
</feature>
<feature type="region of interest" description="Disordered" evidence="18">
    <location>
        <begin position="1"/>
        <end position="21"/>
    </location>
</feature>
<evidence type="ECO:0000256" key="12">
    <source>
        <dbReference type="ARBA" id="ARBA00048798"/>
    </source>
</evidence>
<dbReference type="InterPro" id="IPR043132">
    <property type="entry name" value="BCAT-like_C"/>
</dbReference>
<dbReference type="GO" id="GO:0004084">
    <property type="term" value="F:branched-chain-amino-acid transaminase activity"/>
    <property type="evidence" value="ECO:0007669"/>
    <property type="project" value="UniProtKB-EC"/>
</dbReference>
<dbReference type="UniPathway" id="UPA00047">
    <property type="reaction ID" value="UER00058"/>
</dbReference>
<organism evidence="19 20">
    <name type="scientific">Phytoactinopolyspora mesophila</name>
    <dbReference type="NCBI Taxonomy" id="2650750"/>
    <lineage>
        <taxon>Bacteria</taxon>
        <taxon>Bacillati</taxon>
        <taxon>Actinomycetota</taxon>
        <taxon>Actinomycetes</taxon>
        <taxon>Jiangellales</taxon>
        <taxon>Jiangellaceae</taxon>
        <taxon>Phytoactinopolyspora</taxon>
    </lineage>
</organism>
<evidence type="ECO:0000256" key="1">
    <source>
        <dbReference type="ARBA" id="ARBA00001933"/>
    </source>
</evidence>
<evidence type="ECO:0000256" key="16">
    <source>
        <dbReference type="RuleBase" id="RU004516"/>
    </source>
</evidence>
<keyword evidence="7 17" id="KW-0028">Amino-acid biosynthesis</keyword>
<evidence type="ECO:0000256" key="13">
    <source>
        <dbReference type="ARBA" id="ARBA00049229"/>
    </source>
</evidence>
<evidence type="ECO:0000256" key="9">
    <source>
        <dbReference type="ARBA" id="ARBA00022898"/>
    </source>
</evidence>
<evidence type="ECO:0000256" key="17">
    <source>
        <dbReference type="RuleBase" id="RU004517"/>
    </source>
</evidence>
<evidence type="ECO:0000256" key="14">
    <source>
        <dbReference type="PIRSR" id="PIRSR006468-1"/>
    </source>
</evidence>
<dbReference type="InterPro" id="IPR036038">
    <property type="entry name" value="Aminotransferase-like"/>
</dbReference>
<dbReference type="PIRSF" id="PIRSF006468">
    <property type="entry name" value="BCAT1"/>
    <property type="match status" value="1"/>
</dbReference>
<dbReference type="RefSeq" id="WP_162453567.1">
    <property type="nucleotide sequence ID" value="NZ_WLZY01000015.1"/>
</dbReference>
<evidence type="ECO:0000256" key="15">
    <source>
        <dbReference type="RuleBase" id="RU004106"/>
    </source>
</evidence>
<evidence type="ECO:0000256" key="10">
    <source>
        <dbReference type="ARBA" id="ARBA00023304"/>
    </source>
</evidence>
<comment type="cofactor">
    <cofactor evidence="1 16">
        <name>pyridoxal 5'-phosphate</name>
        <dbReference type="ChEBI" id="CHEBI:597326"/>
    </cofactor>
</comment>
<evidence type="ECO:0000313" key="20">
    <source>
        <dbReference type="Proteomes" id="UP000460435"/>
    </source>
</evidence>
<dbReference type="Gene3D" id="3.20.10.10">
    <property type="entry name" value="D-amino Acid Aminotransferase, subunit A, domain 2"/>
    <property type="match status" value="1"/>
</dbReference>
<reference evidence="19 20" key="1">
    <citation type="submission" date="2019-11" db="EMBL/GenBank/DDBJ databases">
        <authorList>
            <person name="Li X.-J."/>
            <person name="Feng X.-M."/>
        </authorList>
    </citation>
    <scope>NUCLEOTIDE SEQUENCE [LARGE SCALE GENOMIC DNA]</scope>
    <source>
        <strain evidence="19 20">XMNu-373</strain>
    </source>
</reference>
<comment type="catalytic activity">
    <reaction evidence="13 17">
        <text>L-leucine + 2-oxoglutarate = 4-methyl-2-oxopentanoate + L-glutamate</text>
        <dbReference type="Rhea" id="RHEA:18321"/>
        <dbReference type="ChEBI" id="CHEBI:16810"/>
        <dbReference type="ChEBI" id="CHEBI:17865"/>
        <dbReference type="ChEBI" id="CHEBI:29985"/>
        <dbReference type="ChEBI" id="CHEBI:57427"/>
        <dbReference type="EC" id="2.6.1.42"/>
    </reaction>
</comment>
<dbReference type="PANTHER" id="PTHR11825">
    <property type="entry name" value="SUBGROUP IIII AMINOTRANSFERASE"/>
    <property type="match status" value="1"/>
</dbReference>
<dbReference type="Gene3D" id="3.30.470.10">
    <property type="match status" value="1"/>
</dbReference>
<dbReference type="AlphaFoldDB" id="A0A7K3MC07"/>
<dbReference type="InterPro" id="IPR001544">
    <property type="entry name" value="Aminotrans_IV"/>
</dbReference>
<evidence type="ECO:0000256" key="2">
    <source>
        <dbReference type="ARBA" id="ARBA00004824"/>
    </source>
</evidence>
<evidence type="ECO:0000256" key="6">
    <source>
        <dbReference type="ARBA" id="ARBA00022576"/>
    </source>
</evidence>
<protein>
    <recommendedName>
        <fullName evidence="17">Branched-chain-amino-acid aminotransferase</fullName>
        <ecNumber evidence="17">2.6.1.42</ecNumber>
    </recommendedName>
</protein>
<evidence type="ECO:0000256" key="3">
    <source>
        <dbReference type="ARBA" id="ARBA00004931"/>
    </source>
</evidence>
<evidence type="ECO:0000256" key="8">
    <source>
        <dbReference type="ARBA" id="ARBA00022679"/>
    </source>
</evidence>
<dbReference type="GO" id="GO:0009098">
    <property type="term" value="P:L-leucine biosynthetic process"/>
    <property type="evidence" value="ECO:0007669"/>
    <property type="project" value="UniProtKB-UniPathway"/>
</dbReference>
<comment type="similarity">
    <text evidence="5 15">Belongs to the class-IV pyridoxal-phosphate-dependent aminotransferase family.</text>
</comment>
<feature type="modified residue" description="N6-(pyridoxal phosphate)lysine" evidence="14">
    <location>
        <position position="205"/>
    </location>
</feature>
<evidence type="ECO:0000256" key="5">
    <source>
        <dbReference type="ARBA" id="ARBA00009320"/>
    </source>
</evidence>
<dbReference type="PANTHER" id="PTHR11825:SF44">
    <property type="entry name" value="BRANCHED-CHAIN-AMINO-ACID AMINOTRANSFERASE"/>
    <property type="match status" value="1"/>
</dbReference>
<comment type="caution">
    <text evidence="19">The sequence shown here is derived from an EMBL/GenBank/DDBJ whole genome shotgun (WGS) entry which is preliminary data.</text>
</comment>
<sequence length="365" mass="39180">MTATGPALEFSTTLSSSPVTPERRAEILAAPGFGTSFTDHMITAAWTPEAGWHDAGLRPYGPLSLDPATAVLHYAQSVFEGLKAYRHDDGSIWAFRPEANAARFQRSAARMALPELPVEAFVDSIDLLVGTDSEWVPTGGEASLYLRPFMFASEVFLGVRPAKHVTYSLIASPAGAYFASGVKPISIWLSSEYTRAAPGGTGAAKCAGNYAASLIAQQEAIANGCDQVCFLDALERKWVEELGGMNLYFVSADGSITTPQLTGTILEGITRDAILTLAGDLDYKVEERPVSIDEWRDGVASGEITEVFACGTAAVITPLGRLAWTGGELVMGEETGPVTREIRAALLDIQYGRAQDRRGWMHRIV</sequence>
<name>A0A7K3MC07_9ACTN</name>
<dbReference type="InterPro" id="IPR043131">
    <property type="entry name" value="BCAT-like_N"/>
</dbReference>
<dbReference type="UniPathway" id="UPA00048">
    <property type="reaction ID" value="UER00073"/>
</dbReference>
<dbReference type="InterPro" id="IPR005786">
    <property type="entry name" value="B_amino_transII"/>
</dbReference>
<comment type="catalytic activity">
    <reaction evidence="12 17">
        <text>L-isoleucine + 2-oxoglutarate = (S)-3-methyl-2-oxopentanoate + L-glutamate</text>
        <dbReference type="Rhea" id="RHEA:24801"/>
        <dbReference type="ChEBI" id="CHEBI:16810"/>
        <dbReference type="ChEBI" id="CHEBI:29985"/>
        <dbReference type="ChEBI" id="CHEBI:35146"/>
        <dbReference type="ChEBI" id="CHEBI:58045"/>
        <dbReference type="EC" id="2.6.1.42"/>
    </reaction>
</comment>
<dbReference type="InterPro" id="IPR018300">
    <property type="entry name" value="Aminotrans_IV_CS"/>
</dbReference>
<dbReference type="GO" id="GO:0009097">
    <property type="term" value="P:isoleucine biosynthetic process"/>
    <property type="evidence" value="ECO:0007669"/>
    <property type="project" value="UniProtKB-UniPathway"/>
</dbReference>
<gene>
    <name evidence="19" type="ORF">F7O44_27630</name>
</gene>
<keyword evidence="6 17" id="KW-0032">Aminotransferase</keyword>
<comment type="pathway">
    <text evidence="3">Amino-acid biosynthesis; L-valine biosynthesis; L-valine from pyruvate: step 4/4.</text>
</comment>
<dbReference type="EC" id="2.6.1.42" evidence="17"/>
<keyword evidence="8 17" id="KW-0808">Transferase</keyword>
<dbReference type="NCBIfam" id="TIGR01123">
    <property type="entry name" value="ilvE_II"/>
    <property type="match status" value="1"/>
</dbReference>
<dbReference type="InterPro" id="IPR033939">
    <property type="entry name" value="BCAT_family"/>
</dbReference>
<dbReference type="CDD" id="cd01557">
    <property type="entry name" value="BCAT_beta_family"/>
    <property type="match status" value="1"/>
</dbReference>
<dbReference type="Proteomes" id="UP000460435">
    <property type="component" value="Unassembled WGS sequence"/>
</dbReference>
<evidence type="ECO:0000256" key="11">
    <source>
        <dbReference type="ARBA" id="ARBA00048212"/>
    </source>
</evidence>
<evidence type="ECO:0000313" key="19">
    <source>
        <dbReference type="EMBL" id="NDL60851.1"/>
    </source>
</evidence>
<dbReference type="SUPFAM" id="SSF56752">
    <property type="entry name" value="D-aminoacid aminotransferase-like PLP-dependent enzymes"/>
    <property type="match status" value="1"/>
</dbReference>
<comment type="catalytic activity">
    <reaction evidence="11 17">
        <text>L-valine + 2-oxoglutarate = 3-methyl-2-oxobutanoate + L-glutamate</text>
        <dbReference type="Rhea" id="RHEA:24813"/>
        <dbReference type="ChEBI" id="CHEBI:11851"/>
        <dbReference type="ChEBI" id="CHEBI:16810"/>
        <dbReference type="ChEBI" id="CHEBI:29985"/>
        <dbReference type="ChEBI" id="CHEBI:57762"/>
        <dbReference type="EC" id="2.6.1.42"/>
    </reaction>
</comment>
<dbReference type="EMBL" id="WLZY01000015">
    <property type="protein sequence ID" value="NDL60851.1"/>
    <property type="molecule type" value="Genomic_DNA"/>
</dbReference>
<keyword evidence="20" id="KW-1185">Reference proteome</keyword>
<proteinExistence type="inferred from homology"/>
<evidence type="ECO:0000256" key="4">
    <source>
        <dbReference type="ARBA" id="ARBA00005072"/>
    </source>
</evidence>
<dbReference type="UniPathway" id="UPA00049">
    <property type="reaction ID" value="UER00062"/>
</dbReference>
<dbReference type="Pfam" id="PF01063">
    <property type="entry name" value="Aminotran_4"/>
    <property type="match status" value="1"/>
</dbReference>
<evidence type="ECO:0000256" key="7">
    <source>
        <dbReference type="ARBA" id="ARBA00022605"/>
    </source>
</evidence>
<dbReference type="PROSITE" id="PS00770">
    <property type="entry name" value="AA_TRANSFER_CLASS_4"/>
    <property type="match status" value="1"/>
</dbReference>
<dbReference type="NCBIfam" id="NF009897">
    <property type="entry name" value="PRK13357.1"/>
    <property type="match status" value="1"/>
</dbReference>
<keyword evidence="10 17" id="KW-0100">Branched-chain amino acid biosynthesis</keyword>
<keyword evidence="9 16" id="KW-0663">Pyridoxal phosphate</keyword>
<dbReference type="GO" id="GO:0009099">
    <property type="term" value="P:L-valine biosynthetic process"/>
    <property type="evidence" value="ECO:0007669"/>
    <property type="project" value="UniProtKB-UniPathway"/>
</dbReference>
<comment type="pathway">
    <text evidence="4">Amino-acid biosynthesis; L-leucine biosynthesis; L-leucine from 3-methyl-2-oxobutanoate: step 4/4.</text>
</comment>
<accession>A0A7K3MC07</accession>